<dbReference type="InterPro" id="IPR050505">
    <property type="entry name" value="WDR55/POC1"/>
</dbReference>
<accession>A0A090D0Y1</accession>
<dbReference type="PROSITE" id="PS00678">
    <property type="entry name" value="WD_REPEATS_1"/>
    <property type="match status" value="1"/>
</dbReference>
<dbReference type="Gene3D" id="1.20.1280.50">
    <property type="match status" value="1"/>
</dbReference>
<dbReference type="SUPFAM" id="SSF81383">
    <property type="entry name" value="F-box domain"/>
    <property type="match status" value="1"/>
</dbReference>
<dbReference type="PANTHER" id="PTHR44019">
    <property type="entry name" value="WD REPEAT-CONTAINING PROTEIN 55"/>
    <property type="match status" value="1"/>
</dbReference>
<dbReference type="Proteomes" id="UP000031552">
    <property type="component" value="Unassembled WGS sequence"/>
</dbReference>
<keyword evidence="2" id="KW-0677">Repeat</keyword>
<dbReference type="EMBL" id="CCEJ010000003">
    <property type="protein sequence ID" value="CDR33550.1"/>
    <property type="molecule type" value="Genomic_DNA"/>
</dbReference>
<dbReference type="InterPro" id="IPR036047">
    <property type="entry name" value="F-box-like_dom_sf"/>
</dbReference>
<name>A0A090D0Y1_9BACT</name>
<gene>
    <name evidence="4" type="ORF">CSEC_0718</name>
</gene>
<dbReference type="STRING" id="1437425.CSEC_0718"/>
<dbReference type="SUPFAM" id="SSF50998">
    <property type="entry name" value="Quinoprotein alcohol dehydrogenase-like"/>
    <property type="match status" value="1"/>
</dbReference>
<dbReference type="RefSeq" id="WP_041017017.1">
    <property type="nucleotide sequence ID" value="NZ_CCEJ010000003.1"/>
</dbReference>
<keyword evidence="1" id="KW-0853">WD repeat</keyword>
<evidence type="ECO:0000313" key="5">
    <source>
        <dbReference type="Proteomes" id="UP000031552"/>
    </source>
</evidence>
<dbReference type="InterPro" id="IPR019775">
    <property type="entry name" value="WD40_repeat_CS"/>
</dbReference>
<dbReference type="InterPro" id="IPR011047">
    <property type="entry name" value="Quinoprotein_ADH-like_sf"/>
</dbReference>
<evidence type="ECO:0000256" key="1">
    <source>
        <dbReference type="ARBA" id="ARBA00022574"/>
    </source>
</evidence>
<reference evidence="4" key="1">
    <citation type="submission" date="2013-12" db="EMBL/GenBank/DDBJ databases">
        <authorList>
            <person name="Linke B."/>
        </authorList>
    </citation>
    <scope>NUCLEOTIDE SEQUENCE [LARGE SCALE GENOMIC DNA]</scope>
    <source>
        <strain evidence="4">CRIB-18</strain>
    </source>
</reference>
<dbReference type="InterPro" id="IPR015943">
    <property type="entry name" value="WD40/YVTN_repeat-like_dom_sf"/>
</dbReference>
<dbReference type="Gene3D" id="2.130.10.10">
    <property type="entry name" value="YVTN repeat-like/Quinoprotein amine dehydrogenase"/>
    <property type="match status" value="1"/>
</dbReference>
<evidence type="ECO:0000313" key="4">
    <source>
        <dbReference type="EMBL" id="CDR33550.1"/>
    </source>
</evidence>
<organism evidence="4 5">
    <name type="scientific">Candidatus Criblamydia sequanensis CRIB-18</name>
    <dbReference type="NCBI Taxonomy" id="1437425"/>
    <lineage>
        <taxon>Bacteria</taxon>
        <taxon>Pseudomonadati</taxon>
        <taxon>Chlamydiota</taxon>
        <taxon>Chlamydiia</taxon>
        <taxon>Parachlamydiales</taxon>
        <taxon>Candidatus Criblamydiaceae</taxon>
        <taxon>Candidatus Criblamydia</taxon>
    </lineage>
</organism>
<dbReference type="PROSITE" id="PS50181">
    <property type="entry name" value="FBOX"/>
    <property type="match status" value="1"/>
</dbReference>
<keyword evidence="5" id="KW-1185">Reference proteome</keyword>
<comment type="caution">
    <text evidence="4">The sequence shown here is derived from an EMBL/GenBank/DDBJ whole genome shotgun (WGS) entry which is preliminary data.</text>
</comment>
<feature type="domain" description="F-box" evidence="3">
    <location>
        <begin position="30"/>
        <end position="80"/>
    </location>
</feature>
<dbReference type="PANTHER" id="PTHR44019:SF8">
    <property type="entry name" value="POC1 CENTRIOLAR PROTEIN HOMOLOG"/>
    <property type="match status" value="1"/>
</dbReference>
<proteinExistence type="predicted"/>
<dbReference type="CDD" id="cd09917">
    <property type="entry name" value="F-box_SF"/>
    <property type="match status" value="1"/>
</dbReference>
<dbReference type="InterPro" id="IPR001810">
    <property type="entry name" value="F-box_dom"/>
</dbReference>
<sequence>MQAASKSFPDYPPLIPSINSKGENTSKSNINFFDYLPEELVIVMAQYLDTRAIGNFRLACKKFNVIAKDASLIPIFFKKRFPILSGFYTQKEMTEELYQKAISIEKNIHNPEFRPETTVFKKNIAFGGIGSLAFSEGLLYSRHPSYPDKDIVVWDLNGTQLDQFKSKCRTESMGITKNYIFSPLPSMKALQRINKSDKKSIEWEYPEGDFWCIRVFDELLYAKSSSGIMEIDSESGLKREYLGKAFSPFFADQSQVLGSGSSYIISWDRETQKIKEEFPFDNRFPNHKTCFTFHAYPDDNRCIFGESGGKLIIYDLRQRQMISTEALHQTVITGMVFFNNEVVTAAYDQNCKIWDVRCLTSLNNDLSPIRSFKIGFPIKSLCSQGSSLFIGSHNIYKYDFSKEEPN</sequence>
<evidence type="ECO:0000256" key="2">
    <source>
        <dbReference type="ARBA" id="ARBA00022737"/>
    </source>
</evidence>
<protein>
    <submittedName>
        <fullName evidence="4">F-box and WD repeat-containing protein</fullName>
    </submittedName>
</protein>
<evidence type="ECO:0000259" key="3">
    <source>
        <dbReference type="PROSITE" id="PS50181"/>
    </source>
</evidence>
<reference evidence="4" key="2">
    <citation type="submission" date="2014-09" db="EMBL/GenBank/DDBJ databases">
        <title>Criblamydia sequanensis harbors a mega-plasmid encoding arsenite resistance.</title>
        <authorList>
            <person name="Bertelli C."/>
            <person name="Goesmann A."/>
            <person name="Greub G."/>
        </authorList>
    </citation>
    <scope>NUCLEOTIDE SEQUENCE [LARGE SCALE GENOMIC DNA]</scope>
    <source>
        <strain evidence="4">CRIB-18</strain>
    </source>
</reference>
<dbReference type="AlphaFoldDB" id="A0A090D0Y1"/>